<proteinExistence type="predicted"/>
<evidence type="ECO:0000313" key="1">
    <source>
        <dbReference type="EMBL" id="GBN35405.1"/>
    </source>
</evidence>
<reference evidence="1 2" key="1">
    <citation type="journal article" date="2019" name="Sci. Rep.">
        <title>Orb-weaving spider Araneus ventricosus genome elucidates the spidroin gene catalogue.</title>
        <authorList>
            <person name="Kono N."/>
            <person name="Nakamura H."/>
            <person name="Ohtoshi R."/>
            <person name="Moran D.A.P."/>
            <person name="Shinohara A."/>
            <person name="Yoshida Y."/>
            <person name="Fujiwara M."/>
            <person name="Mori M."/>
            <person name="Tomita M."/>
            <person name="Arakawa K."/>
        </authorList>
    </citation>
    <scope>NUCLEOTIDE SEQUENCE [LARGE SCALE GENOMIC DNA]</scope>
</reference>
<gene>
    <name evidence="1" type="ORF">AVEN_35410_1</name>
</gene>
<sequence>MCIQDFVCYVISLLGPIHDGSSVESGFEPGTLRFRSRDLTTWPPRPRWHSGVAVTSIRSAHAPLASQTLRQATKETLALEVKVGNPLYPYSDQYLVVYTFWTSSAVHILDIQWSIQYCTHSGHPVEYPVLYTFWTSSGVSSIVHILDIQWSIQYCTHSGHPVEYPVLYTFWIPSGVSSGVHILDIQWSNHSGQSSGIHAKIHPGHPVRVQYCATSDYGGPVVCHIPDIMEYPKVLHTWTSGGVSTEVQIPDIEWFIHFGIIERCTTRHGGKRHSDIEWWYTFRTSS</sequence>
<keyword evidence="2" id="KW-1185">Reference proteome</keyword>
<accession>A0A4Y2N7P6</accession>
<protein>
    <submittedName>
        <fullName evidence="1">Uncharacterized protein</fullName>
    </submittedName>
</protein>
<dbReference type="EMBL" id="BGPR01008692">
    <property type="protein sequence ID" value="GBN35405.1"/>
    <property type="molecule type" value="Genomic_DNA"/>
</dbReference>
<evidence type="ECO:0000313" key="2">
    <source>
        <dbReference type="Proteomes" id="UP000499080"/>
    </source>
</evidence>
<dbReference type="Proteomes" id="UP000499080">
    <property type="component" value="Unassembled WGS sequence"/>
</dbReference>
<comment type="caution">
    <text evidence="1">The sequence shown here is derived from an EMBL/GenBank/DDBJ whole genome shotgun (WGS) entry which is preliminary data.</text>
</comment>
<name>A0A4Y2N7P6_ARAVE</name>
<dbReference type="AlphaFoldDB" id="A0A4Y2N7P6"/>
<organism evidence="1 2">
    <name type="scientific">Araneus ventricosus</name>
    <name type="common">Orbweaver spider</name>
    <name type="synonym">Epeira ventricosa</name>
    <dbReference type="NCBI Taxonomy" id="182803"/>
    <lineage>
        <taxon>Eukaryota</taxon>
        <taxon>Metazoa</taxon>
        <taxon>Ecdysozoa</taxon>
        <taxon>Arthropoda</taxon>
        <taxon>Chelicerata</taxon>
        <taxon>Arachnida</taxon>
        <taxon>Araneae</taxon>
        <taxon>Araneomorphae</taxon>
        <taxon>Entelegynae</taxon>
        <taxon>Araneoidea</taxon>
        <taxon>Araneidae</taxon>
        <taxon>Araneus</taxon>
    </lineage>
</organism>